<evidence type="ECO:0000313" key="1">
    <source>
        <dbReference type="EMBL" id="EMI24604.1"/>
    </source>
</evidence>
<dbReference type="SUPFAM" id="SSF53300">
    <property type="entry name" value="vWA-like"/>
    <property type="match status" value="1"/>
</dbReference>
<dbReference type="OrthoDB" id="9995023at2"/>
<name>M5SEK8_9BACT</name>
<dbReference type="RefSeq" id="WP_008670613.1">
    <property type="nucleotide sequence ID" value="NZ_ANOF01000155.1"/>
</dbReference>
<proteinExistence type="predicted"/>
<gene>
    <name evidence="1" type="ORF">RESH_04975</name>
</gene>
<dbReference type="AlphaFoldDB" id="M5SEK8"/>
<comment type="caution">
    <text evidence="1">The sequence shown here is derived from an EMBL/GenBank/DDBJ whole genome shotgun (WGS) entry which is preliminary data.</text>
</comment>
<reference evidence="1 2" key="1">
    <citation type="journal article" date="2013" name="Mar. Genomics">
        <title>Expression of sulfatases in Rhodopirellula baltica and the diversity of sulfatases in the genus Rhodopirellula.</title>
        <authorList>
            <person name="Wegner C.E."/>
            <person name="Richter-Heitmann T."/>
            <person name="Klindworth A."/>
            <person name="Klockow C."/>
            <person name="Richter M."/>
            <person name="Achstetter T."/>
            <person name="Glockner F.O."/>
            <person name="Harder J."/>
        </authorList>
    </citation>
    <scope>NUCLEOTIDE SEQUENCE [LARGE SCALE GENOMIC DNA]</scope>
    <source>
        <strain evidence="1 2">SH398</strain>
    </source>
</reference>
<evidence type="ECO:0000313" key="2">
    <source>
        <dbReference type="Proteomes" id="UP000011996"/>
    </source>
</evidence>
<dbReference type="EMBL" id="ANOF01000155">
    <property type="protein sequence ID" value="EMI24604.1"/>
    <property type="molecule type" value="Genomic_DNA"/>
</dbReference>
<dbReference type="InterPro" id="IPR036465">
    <property type="entry name" value="vWFA_dom_sf"/>
</dbReference>
<dbReference type="Proteomes" id="UP000011996">
    <property type="component" value="Unassembled WGS sequence"/>
</dbReference>
<organism evidence="1 2">
    <name type="scientific">Rhodopirellula europaea SH398</name>
    <dbReference type="NCBI Taxonomy" id="1263868"/>
    <lineage>
        <taxon>Bacteria</taxon>
        <taxon>Pseudomonadati</taxon>
        <taxon>Planctomycetota</taxon>
        <taxon>Planctomycetia</taxon>
        <taxon>Pirellulales</taxon>
        <taxon>Pirellulaceae</taxon>
        <taxon>Rhodopirellula</taxon>
    </lineage>
</organism>
<dbReference type="STRING" id="1263868.RESH_04975"/>
<accession>M5SEK8</accession>
<dbReference type="PATRIC" id="fig|1263868.3.peg.5409"/>
<protein>
    <submittedName>
        <fullName evidence="1">Uncharacterized protein</fullName>
    </submittedName>
</protein>
<sequence length="467" mass="51348">MNATPSFQYRTIPLPGREPAVLMNLTMPKPSPVPVALVLDYSDSWSDVTRQLSFLQRLLAALPGDWPLSIYRLSSPDPIGRNDLRLLDFIECSDLLGELCFDSRVLVQARNQGSFLRPVIEALDAKLSEQSSDPKLLAFVLSDGEFTDFGELVLPDGLVIATILNSTEASSGLAPPIPCFTMQDAALDSLIGRHRSPFYGAVTLEQVTHATDEHSVLPSDLYRVDESGRLTAWDTLETHTFNLAKSSNYILLDTDAEIAEGLRWKVRSASSSALTIINGATESSQGNRRLERKIADNFKVENDDAASEVLFQFNPSSPQFKTAVQAANQAMRLAESSQAWVDDYGVATVFRDPAFDPFCDDVGIPNCDAMLLIYASDSSEAKDGQVAAYALSSQRTPGMKLDSGERLAGALLTRSLNIHFDPKQYRWYLQFGDANAIELEFYNAEMLDLSQHLGTTGIKIAFSGNLR</sequence>